<dbReference type="GO" id="GO:0016747">
    <property type="term" value="F:acyltransferase activity, transferring groups other than amino-acyl groups"/>
    <property type="evidence" value="ECO:0007669"/>
    <property type="project" value="InterPro"/>
</dbReference>
<reference evidence="1" key="2">
    <citation type="journal article" date="2023" name="IMA Fungus">
        <title>Comparative genomic study of the Penicillium genus elucidates a diverse pangenome and 15 lateral gene transfer events.</title>
        <authorList>
            <person name="Petersen C."/>
            <person name="Sorensen T."/>
            <person name="Nielsen M.R."/>
            <person name="Sondergaard T.E."/>
            <person name="Sorensen J.L."/>
            <person name="Fitzpatrick D.A."/>
            <person name="Frisvad J.C."/>
            <person name="Nielsen K.L."/>
        </authorList>
    </citation>
    <scope>NUCLEOTIDE SEQUENCE</scope>
    <source>
        <strain evidence="1">IBT 21472</strain>
    </source>
</reference>
<dbReference type="EMBL" id="JAPZBO010000008">
    <property type="protein sequence ID" value="KAJ5307286.1"/>
    <property type="molecule type" value="Genomic_DNA"/>
</dbReference>
<dbReference type="PROSITE" id="PS51186">
    <property type="entry name" value="GNAT"/>
    <property type="match status" value="1"/>
</dbReference>
<evidence type="ECO:0000313" key="1">
    <source>
        <dbReference type="EMBL" id="KAJ5307286.1"/>
    </source>
</evidence>
<proteinExistence type="predicted"/>
<dbReference type="InterPro" id="IPR016181">
    <property type="entry name" value="Acyl_CoA_acyltransferase"/>
</dbReference>
<dbReference type="CDD" id="cd04301">
    <property type="entry name" value="NAT_SF"/>
    <property type="match status" value="1"/>
</dbReference>
<comment type="caution">
    <text evidence="1">The sequence shown here is derived from an EMBL/GenBank/DDBJ whole genome shotgun (WGS) entry which is preliminary data.</text>
</comment>
<sequence length="244" mass="27318">MPVALTVAHIDDIPNIVAAERDSFENPLQPIFRLYCPIFHSREESIASNATEYQESIREQDSNVENVWLKVFDSDTSGKETIVGGAQWLFVVKETTSIDQHVRSLASRYPAGGATIFASQAFRILREAEARQKEGRSGEHAYATLGTFFTIPEYRRRGIGHTLMEWGLKRADEKGLEAWIEAVPPAVPFYEAYGFVQMETTHLNPKRPVSLSVEATAEWNATAESLLPITATVMCRPARTKDAE</sequence>
<organism evidence="1 2">
    <name type="scientific">Penicillium atrosanguineum</name>
    <dbReference type="NCBI Taxonomy" id="1132637"/>
    <lineage>
        <taxon>Eukaryota</taxon>
        <taxon>Fungi</taxon>
        <taxon>Dikarya</taxon>
        <taxon>Ascomycota</taxon>
        <taxon>Pezizomycotina</taxon>
        <taxon>Eurotiomycetes</taxon>
        <taxon>Eurotiomycetidae</taxon>
        <taxon>Eurotiales</taxon>
        <taxon>Aspergillaceae</taxon>
        <taxon>Penicillium</taxon>
    </lineage>
</organism>
<dbReference type="OrthoDB" id="410198at2759"/>
<dbReference type="InterPro" id="IPR052523">
    <property type="entry name" value="Trichothecene_AcTrans"/>
</dbReference>
<gene>
    <name evidence="1" type="ORF">N7476_007942</name>
</gene>
<dbReference type="Proteomes" id="UP001147746">
    <property type="component" value="Unassembled WGS sequence"/>
</dbReference>
<keyword evidence="2" id="KW-1185">Reference proteome</keyword>
<dbReference type="PANTHER" id="PTHR42791">
    <property type="entry name" value="GNAT FAMILY ACETYLTRANSFERASE"/>
    <property type="match status" value="1"/>
</dbReference>
<protein>
    <submittedName>
        <fullName evidence="1">Uncharacterized protein</fullName>
    </submittedName>
</protein>
<dbReference type="AlphaFoldDB" id="A0A9W9PQS6"/>
<evidence type="ECO:0000313" key="2">
    <source>
        <dbReference type="Proteomes" id="UP001147746"/>
    </source>
</evidence>
<dbReference type="Gene3D" id="3.40.630.30">
    <property type="match status" value="1"/>
</dbReference>
<reference evidence="1" key="1">
    <citation type="submission" date="2022-12" db="EMBL/GenBank/DDBJ databases">
        <authorList>
            <person name="Petersen C."/>
        </authorList>
    </citation>
    <scope>NUCLEOTIDE SEQUENCE</scope>
    <source>
        <strain evidence="1">IBT 21472</strain>
    </source>
</reference>
<dbReference type="InterPro" id="IPR000182">
    <property type="entry name" value="GNAT_dom"/>
</dbReference>
<dbReference type="SUPFAM" id="SSF55729">
    <property type="entry name" value="Acyl-CoA N-acyltransferases (Nat)"/>
    <property type="match status" value="1"/>
</dbReference>
<accession>A0A9W9PQS6</accession>
<dbReference type="PANTHER" id="PTHR42791:SF5">
    <property type="entry name" value="HYPOTHETICAL ACETYLTRANSFERASE (EUROFUNG)"/>
    <property type="match status" value="1"/>
</dbReference>
<name>A0A9W9PQS6_9EURO</name>
<dbReference type="Pfam" id="PF00583">
    <property type="entry name" value="Acetyltransf_1"/>
    <property type="match status" value="1"/>
</dbReference>